<comment type="pathway">
    <text evidence="2">Secondary metabolite biosynthesis.</text>
</comment>
<comment type="caution">
    <text evidence="8">The sequence shown here is derived from an EMBL/GenBank/DDBJ whole genome shotgun (WGS) entry which is preliminary data.</text>
</comment>
<evidence type="ECO:0000256" key="4">
    <source>
        <dbReference type="ARBA" id="ARBA00022630"/>
    </source>
</evidence>
<dbReference type="PANTHER" id="PTHR47356:SF2">
    <property type="entry name" value="FAD-BINDING DOMAIN-CONTAINING PROTEIN-RELATED"/>
    <property type="match status" value="1"/>
</dbReference>
<comment type="cofactor">
    <cofactor evidence="1">
        <name>FAD</name>
        <dbReference type="ChEBI" id="CHEBI:57692"/>
    </cofactor>
</comment>
<dbReference type="SUPFAM" id="SSF51905">
    <property type="entry name" value="FAD/NAD(P)-binding domain"/>
    <property type="match status" value="1"/>
</dbReference>
<protein>
    <recommendedName>
        <fullName evidence="7">FAD-binding domain-containing protein</fullName>
    </recommendedName>
</protein>
<evidence type="ECO:0000313" key="9">
    <source>
        <dbReference type="Proteomes" id="UP000756346"/>
    </source>
</evidence>
<dbReference type="GO" id="GO:0071949">
    <property type="term" value="F:FAD binding"/>
    <property type="evidence" value="ECO:0007669"/>
    <property type="project" value="InterPro"/>
</dbReference>
<reference evidence="8" key="1">
    <citation type="journal article" date="2021" name="Nat. Commun.">
        <title>Genetic determinants of endophytism in the Arabidopsis root mycobiome.</title>
        <authorList>
            <person name="Mesny F."/>
            <person name="Miyauchi S."/>
            <person name="Thiergart T."/>
            <person name="Pickel B."/>
            <person name="Atanasova L."/>
            <person name="Karlsson M."/>
            <person name="Huettel B."/>
            <person name="Barry K.W."/>
            <person name="Haridas S."/>
            <person name="Chen C."/>
            <person name="Bauer D."/>
            <person name="Andreopoulos W."/>
            <person name="Pangilinan J."/>
            <person name="LaButti K."/>
            <person name="Riley R."/>
            <person name="Lipzen A."/>
            <person name="Clum A."/>
            <person name="Drula E."/>
            <person name="Henrissat B."/>
            <person name="Kohler A."/>
            <person name="Grigoriev I.V."/>
            <person name="Martin F.M."/>
            <person name="Hacquard S."/>
        </authorList>
    </citation>
    <scope>NUCLEOTIDE SEQUENCE</scope>
    <source>
        <strain evidence="8">MPI-CAGE-CH-0230</strain>
    </source>
</reference>
<evidence type="ECO:0000259" key="7">
    <source>
        <dbReference type="Pfam" id="PF01494"/>
    </source>
</evidence>
<evidence type="ECO:0000256" key="5">
    <source>
        <dbReference type="ARBA" id="ARBA00022827"/>
    </source>
</evidence>
<dbReference type="Proteomes" id="UP000756346">
    <property type="component" value="Unassembled WGS sequence"/>
</dbReference>
<dbReference type="AlphaFoldDB" id="A0A9P9BPG3"/>
<keyword evidence="5" id="KW-0274">FAD</keyword>
<proteinExistence type="inferred from homology"/>
<dbReference type="PRINTS" id="PR00420">
    <property type="entry name" value="RNGMNOXGNASE"/>
</dbReference>
<dbReference type="InterPro" id="IPR002938">
    <property type="entry name" value="FAD-bd"/>
</dbReference>
<keyword evidence="9" id="KW-1185">Reference proteome</keyword>
<evidence type="ECO:0000256" key="3">
    <source>
        <dbReference type="ARBA" id="ARBA00007992"/>
    </source>
</evidence>
<dbReference type="Pfam" id="PF01494">
    <property type="entry name" value="FAD_binding_3"/>
    <property type="match status" value="1"/>
</dbReference>
<evidence type="ECO:0000256" key="1">
    <source>
        <dbReference type="ARBA" id="ARBA00001974"/>
    </source>
</evidence>
<keyword evidence="4" id="KW-0285">Flavoprotein</keyword>
<dbReference type="RefSeq" id="XP_046011505.1">
    <property type="nucleotide sequence ID" value="XM_046151712.1"/>
</dbReference>
<dbReference type="PANTHER" id="PTHR47356">
    <property type="entry name" value="FAD-DEPENDENT MONOOXYGENASE ASQG-RELATED"/>
    <property type="match status" value="1"/>
</dbReference>
<dbReference type="InterPro" id="IPR036188">
    <property type="entry name" value="FAD/NAD-bd_sf"/>
</dbReference>
<accession>A0A9P9BPG3</accession>
<evidence type="ECO:0000256" key="2">
    <source>
        <dbReference type="ARBA" id="ARBA00005179"/>
    </source>
</evidence>
<gene>
    <name evidence="8" type="ORF">B0I36DRAFT_290692</name>
</gene>
<dbReference type="GeneID" id="70181258"/>
<keyword evidence="6" id="KW-0560">Oxidoreductase</keyword>
<dbReference type="GO" id="GO:0004497">
    <property type="term" value="F:monooxygenase activity"/>
    <property type="evidence" value="ECO:0007669"/>
    <property type="project" value="InterPro"/>
</dbReference>
<dbReference type="OrthoDB" id="2431938at2759"/>
<dbReference type="Gene3D" id="3.50.50.60">
    <property type="entry name" value="FAD/NAD(P)-binding domain"/>
    <property type="match status" value="1"/>
</dbReference>
<organism evidence="8 9">
    <name type="scientific">Microdochium trichocladiopsis</name>
    <dbReference type="NCBI Taxonomy" id="1682393"/>
    <lineage>
        <taxon>Eukaryota</taxon>
        <taxon>Fungi</taxon>
        <taxon>Dikarya</taxon>
        <taxon>Ascomycota</taxon>
        <taxon>Pezizomycotina</taxon>
        <taxon>Sordariomycetes</taxon>
        <taxon>Xylariomycetidae</taxon>
        <taxon>Xylariales</taxon>
        <taxon>Microdochiaceae</taxon>
        <taxon>Microdochium</taxon>
    </lineage>
</organism>
<evidence type="ECO:0000256" key="6">
    <source>
        <dbReference type="ARBA" id="ARBA00023002"/>
    </source>
</evidence>
<evidence type="ECO:0000313" key="8">
    <source>
        <dbReference type="EMBL" id="KAH7029217.1"/>
    </source>
</evidence>
<dbReference type="InterPro" id="IPR050562">
    <property type="entry name" value="FAD_mOase_fung"/>
</dbReference>
<sequence>MGASTTFKVIIAGAGPVGLLMAHALSRAGVDFVVLEEQDEVVRHAGAGIALMPGLVRILDQIGVLEHIKRQVFLRNKMDLVTNGTVLQQWPLFDLVAEAFGYRIIQTSRKDVIEALFTTLPGHSERVKTASKVSKVDLRDDGVTVHLANGATVDGSILIGCDGVHSRTRQIMQQLREEAGGSAAVDDDATVMERRFAGIYGRVDNPVGIAPGFFYESREAGFLMQMSVGDDVLWYVLLRHQLPSPGRTRYTAEECDEFAKALAHLQIAPLGLTFGDIWARTDKETAVLVDQQQGCAEKWHHGGRIVLVGDSQLKVTSESGAGFMAGAYSAVQLANELQDLLSKQSGPGQPSASDLDAAFARYQVARMPASKAMLESDIARLDQSMWGSWKGWLMDRWVVRMPWVDMAKIFKTRAIPRMAGAPVLRYVPFEGKSGTAEWQIKVPRVEAL</sequence>
<comment type="similarity">
    <text evidence="3">Belongs to the paxM FAD-dependent monooxygenase family.</text>
</comment>
<name>A0A9P9BPG3_9PEZI</name>
<dbReference type="EMBL" id="JAGTJQ010000006">
    <property type="protein sequence ID" value="KAH7029217.1"/>
    <property type="molecule type" value="Genomic_DNA"/>
</dbReference>
<feature type="domain" description="FAD-binding" evidence="7">
    <location>
        <begin position="8"/>
        <end position="344"/>
    </location>
</feature>